<name>A0A542DJL7_AMYCI</name>
<keyword evidence="2" id="KW-0472">Membrane</keyword>
<evidence type="ECO:0000313" key="3">
    <source>
        <dbReference type="EMBL" id="TQJ03266.1"/>
    </source>
</evidence>
<evidence type="ECO:0000256" key="1">
    <source>
        <dbReference type="SAM" id="MobiDB-lite"/>
    </source>
</evidence>
<feature type="compositionally biased region" description="Polar residues" evidence="1">
    <location>
        <begin position="191"/>
        <end position="212"/>
    </location>
</feature>
<protein>
    <recommendedName>
        <fullName evidence="5">DUF2637 domain-containing protein</fullName>
    </recommendedName>
</protein>
<feature type="transmembrane region" description="Helical" evidence="2">
    <location>
        <begin position="145"/>
        <end position="164"/>
    </location>
</feature>
<feature type="compositionally biased region" description="Low complexity" evidence="1">
    <location>
        <begin position="294"/>
        <end position="303"/>
    </location>
</feature>
<comment type="caution">
    <text evidence="3">The sequence shown here is derived from an EMBL/GenBank/DDBJ whole genome shotgun (WGS) entry which is preliminary data.</text>
</comment>
<dbReference type="RefSeq" id="WP_246076413.1">
    <property type="nucleotide sequence ID" value="NZ_VFML01000001.1"/>
</dbReference>
<gene>
    <name evidence="3" type="ORF">FB471_3021</name>
</gene>
<feature type="compositionally biased region" description="Low complexity" evidence="1">
    <location>
        <begin position="230"/>
        <end position="239"/>
    </location>
</feature>
<dbReference type="EMBL" id="VFML01000001">
    <property type="protein sequence ID" value="TQJ03266.1"/>
    <property type="molecule type" value="Genomic_DNA"/>
</dbReference>
<sequence>MSADAKHVPLSKADRLRQDADAAGEVRRLSEHPDVVALAVERVRKTVDVLMWLGIALGLAFTMVNVQTFAAEGAAAWSLPWVAAWLLDPMVSLVLIAVLRAEQITARYELPPDRWANRTKWFAFLATYTMNTWQSWAALSLSGVVLHSVPPFIVFLAAEAAPGLRDQLTKSVTRAAETAAVNTPAEPLTTPAENDSVTTTATPVAESDTTGPETVAESPAPRPRQRSAARARGTAAGRASGHRKGRDAYVSEARAAWAPGIEITPAWVREVTGCKRTTSKNVADALRAQLVPATPAAAEPVAESEPDPAQQPGIQERSAA</sequence>
<evidence type="ECO:0008006" key="5">
    <source>
        <dbReference type="Google" id="ProtNLM"/>
    </source>
</evidence>
<reference evidence="3 4" key="1">
    <citation type="submission" date="2019-06" db="EMBL/GenBank/DDBJ databases">
        <title>Sequencing the genomes of 1000 actinobacteria strains.</title>
        <authorList>
            <person name="Klenk H.-P."/>
        </authorList>
    </citation>
    <scope>NUCLEOTIDE SEQUENCE [LARGE SCALE GENOMIC DNA]</scope>
    <source>
        <strain evidence="3 4">DSM 45679</strain>
    </source>
</reference>
<feature type="region of interest" description="Disordered" evidence="1">
    <location>
        <begin position="178"/>
        <end position="248"/>
    </location>
</feature>
<organism evidence="3 4">
    <name type="scientific">Amycolatopsis cihanbeyliensis</name>
    <dbReference type="NCBI Taxonomy" id="1128664"/>
    <lineage>
        <taxon>Bacteria</taxon>
        <taxon>Bacillati</taxon>
        <taxon>Actinomycetota</taxon>
        <taxon>Actinomycetes</taxon>
        <taxon>Pseudonocardiales</taxon>
        <taxon>Pseudonocardiaceae</taxon>
        <taxon>Amycolatopsis</taxon>
    </lineage>
</organism>
<keyword evidence="4" id="KW-1185">Reference proteome</keyword>
<feature type="transmembrane region" description="Helical" evidence="2">
    <location>
        <begin position="49"/>
        <end position="70"/>
    </location>
</feature>
<evidence type="ECO:0000313" key="4">
    <source>
        <dbReference type="Proteomes" id="UP000320876"/>
    </source>
</evidence>
<evidence type="ECO:0000256" key="2">
    <source>
        <dbReference type="SAM" id="Phobius"/>
    </source>
</evidence>
<proteinExistence type="predicted"/>
<feature type="transmembrane region" description="Helical" evidence="2">
    <location>
        <begin position="82"/>
        <end position="101"/>
    </location>
</feature>
<keyword evidence="2" id="KW-1133">Transmembrane helix</keyword>
<dbReference type="Proteomes" id="UP000320876">
    <property type="component" value="Unassembled WGS sequence"/>
</dbReference>
<dbReference type="AlphaFoldDB" id="A0A542DJL7"/>
<feature type="region of interest" description="Disordered" evidence="1">
    <location>
        <begin position="294"/>
        <end position="320"/>
    </location>
</feature>
<keyword evidence="2" id="KW-0812">Transmembrane</keyword>
<accession>A0A542DJL7</accession>